<organism evidence="10">
    <name type="scientific">Lynceus sp. MCZ IZ 141354</name>
    <dbReference type="NCBI Taxonomy" id="1930659"/>
    <lineage>
        <taxon>Eukaryota</taxon>
        <taxon>Metazoa</taxon>
        <taxon>Ecdysozoa</taxon>
        <taxon>Arthropoda</taxon>
        <taxon>Crustacea</taxon>
        <taxon>Branchiopoda</taxon>
        <taxon>Diplostraca</taxon>
        <taxon>Laevicaudata</taxon>
        <taxon>Lynceidae</taxon>
        <taxon>Lynceus</taxon>
    </lineage>
</organism>
<dbReference type="FunFam" id="3.30.479.10:FF:000003">
    <property type="entry name" value="6-pyruvoyl tetrahydrobiopterin synthase"/>
    <property type="match status" value="1"/>
</dbReference>
<keyword evidence="9" id="KW-0456">Lyase</keyword>
<dbReference type="SUPFAM" id="SSF55620">
    <property type="entry name" value="Tetrahydrobiopterin biosynthesis enzymes-like"/>
    <property type="match status" value="1"/>
</dbReference>
<dbReference type="EMBL" id="OC989264">
    <property type="protein sequence ID" value="CAG4645919.1"/>
    <property type="molecule type" value="Genomic_DNA"/>
</dbReference>
<protein>
    <recommendedName>
        <fullName evidence="5">6-pyruvoyl tetrahydrobiopterin synthase</fullName>
        <ecNumber evidence="4">4.2.3.12</ecNumber>
    </recommendedName>
</protein>
<dbReference type="InterPro" id="IPR007115">
    <property type="entry name" value="6-PTP_synth/QueD"/>
</dbReference>
<comment type="pathway">
    <text evidence="2">Cofactor biosynthesis; tetrahydrobiopterin biosynthesis; tetrahydrobiopterin from 7,8-dihydroneopterin triphosphate: step 1/3.</text>
</comment>
<evidence type="ECO:0000256" key="7">
    <source>
        <dbReference type="ARBA" id="ARBA00022833"/>
    </source>
</evidence>
<dbReference type="GO" id="GO:0046872">
    <property type="term" value="F:metal ion binding"/>
    <property type="evidence" value="ECO:0007669"/>
    <property type="project" value="UniProtKB-KW"/>
</dbReference>
<reference evidence="10" key="1">
    <citation type="submission" date="2021-04" db="EMBL/GenBank/DDBJ databases">
        <authorList>
            <person name="Cornetti L."/>
        </authorList>
    </citation>
    <scope>NUCLEOTIDE SEQUENCE</scope>
</reference>
<evidence type="ECO:0000256" key="8">
    <source>
        <dbReference type="ARBA" id="ARBA00023007"/>
    </source>
</evidence>
<dbReference type="AlphaFoldDB" id="A0A9N6WRQ9"/>
<dbReference type="GO" id="GO:0005739">
    <property type="term" value="C:mitochondrion"/>
    <property type="evidence" value="ECO:0007669"/>
    <property type="project" value="TreeGrafter"/>
</dbReference>
<keyword evidence="7" id="KW-0862">Zinc</keyword>
<proteinExistence type="inferred from homology"/>
<evidence type="ECO:0000256" key="4">
    <source>
        <dbReference type="ARBA" id="ARBA00013100"/>
    </source>
</evidence>
<dbReference type="PANTHER" id="PTHR12589:SF7">
    <property type="entry name" value="6-PYRUVOYL TETRAHYDROBIOPTERIN SYNTHASE"/>
    <property type="match status" value="1"/>
</dbReference>
<dbReference type="EC" id="4.2.3.12" evidence="4"/>
<dbReference type="Gene3D" id="3.30.479.10">
    <property type="entry name" value="6-pyruvoyl tetrahydropterin synthase/QueD"/>
    <property type="match status" value="1"/>
</dbReference>
<dbReference type="InterPro" id="IPR022470">
    <property type="entry name" value="PTPS_Cys_AS"/>
</dbReference>
<evidence type="ECO:0000256" key="9">
    <source>
        <dbReference type="ARBA" id="ARBA00023239"/>
    </source>
</evidence>
<dbReference type="InterPro" id="IPR038418">
    <property type="entry name" value="6-PTP_synth/QueD_sf"/>
</dbReference>
<evidence type="ECO:0000256" key="1">
    <source>
        <dbReference type="ARBA" id="ARBA00001947"/>
    </source>
</evidence>
<dbReference type="InterPro" id="IPR022469">
    <property type="entry name" value="PTPS_His_AS"/>
</dbReference>
<keyword evidence="6" id="KW-0479">Metal-binding</keyword>
<dbReference type="PANTHER" id="PTHR12589">
    <property type="entry name" value="PYRUVOYL TETRAHYDROBIOPTERIN SYNTHASE"/>
    <property type="match status" value="1"/>
</dbReference>
<evidence type="ECO:0000256" key="2">
    <source>
        <dbReference type="ARBA" id="ARBA00005126"/>
    </source>
</evidence>
<evidence type="ECO:0000256" key="5">
    <source>
        <dbReference type="ARBA" id="ARBA00015587"/>
    </source>
</evidence>
<dbReference type="PROSITE" id="PS00987">
    <property type="entry name" value="PTPS_1"/>
    <property type="match status" value="1"/>
</dbReference>
<sequence length="165" mass="18844">MSGKHPVVILIRREVFSASHRLHSPHLSDEENKEIFGKCNNPNGHGHNYVAEIAVKGPVDPRTGMVMNLTDLKKAIHHTVMETMDHKNLDRDVAYFTKVASTTENVAIFIWDSLMAVLPKHVQLFEVKIYETENNVVIYRGEQEQTRDEISNLINRVTLMEKLGL</sequence>
<evidence type="ECO:0000256" key="6">
    <source>
        <dbReference type="ARBA" id="ARBA00022723"/>
    </source>
</evidence>
<dbReference type="GO" id="GO:0003874">
    <property type="term" value="F:6-pyruvoyltetrahydropterin synthase activity"/>
    <property type="evidence" value="ECO:0007669"/>
    <property type="project" value="UniProtKB-EC"/>
</dbReference>
<dbReference type="Pfam" id="PF01242">
    <property type="entry name" value="PTPS"/>
    <property type="match status" value="1"/>
</dbReference>
<comment type="cofactor">
    <cofactor evidence="1">
        <name>Zn(2+)</name>
        <dbReference type="ChEBI" id="CHEBI:29105"/>
    </cofactor>
</comment>
<dbReference type="GO" id="GO:0006729">
    <property type="term" value="P:tetrahydrobiopterin biosynthetic process"/>
    <property type="evidence" value="ECO:0007669"/>
    <property type="project" value="UniProtKB-KW"/>
</dbReference>
<accession>A0A9N6WRQ9</accession>
<dbReference type="CDD" id="cd00470">
    <property type="entry name" value="PTPS"/>
    <property type="match status" value="1"/>
</dbReference>
<dbReference type="PROSITE" id="PS00988">
    <property type="entry name" value="PTPS_2"/>
    <property type="match status" value="1"/>
</dbReference>
<keyword evidence="8" id="KW-0783">Tetrahydrobiopterin biosynthesis</keyword>
<comment type="similarity">
    <text evidence="3">Belongs to the PTPS family.</text>
</comment>
<evidence type="ECO:0000256" key="3">
    <source>
        <dbReference type="ARBA" id="ARBA00009164"/>
    </source>
</evidence>
<name>A0A9N6WRQ9_9CRUS</name>
<gene>
    <name evidence="10" type="primary">EOG090X0HIM</name>
</gene>
<evidence type="ECO:0000313" key="10">
    <source>
        <dbReference type="EMBL" id="CAG4645919.1"/>
    </source>
</evidence>